<dbReference type="InterPro" id="IPR001646">
    <property type="entry name" value="5peptide_repeat"/>
</dbReference>
<dbReference type="Gene3D" id="2.160.20.80">
    <property type="entry name" value="E3 ubiquitin-protein ligase SopA"/>
    <property type="match status" value="1"/>
</dbReference>
<dbReference type="Proteomes" id="UP001500843">
    <property type="component" value="Unassembled WGS sequence"/>
</dbReference>
<dbReference type="EMBL" id="BAABHM010000006">
    <property type="protein sequence ID" value="GAA4693987.1"/>
    <property type="molecule type" value="Genomic_DNA"/>
</dbReference>
<dbReference type="SUPFAM" id="SSF141571">
    <property type="entry name" value="Pentapeptide repeat-like"/>
    <property type="match status" value="1"/>
</dbReference>
<keyword evidence="2" id="KW-1133">Transmembrane helix</keyword>
<feature type="coiled-coil region" evidence="1">
    <location>
        <begin position="80"/>
        <end position="107"/>
    </location>
</feature>
<reference evidence="4" key="1">
    <citation type="journal article" date="2019" name="Int. J. Syst. Evol. Microbiol.">
        <title>The Global Catalogue of Microorganisms (GCM) 10K type strain sequencing project: providing services to taxonomists for standard genome sequencing and annotation.</title>
        <authorList>
            <consortium name="The Broad Institute Genomics Platform"/>
            <consortium name="The Broad Institute Genome Sequencing Center for Infectious Disease"/>
            <person name="Wu L."/>
            <person name="Ma J."/>
        </authorList>
    </citation>
    <scope>NUCLEOTIDE SEQUENCE [LARGE SCALE GENOMIC DNA]</scope>
    <source>
        <strain evidence="4">JCM 17975</strain>
    </source>
</reference>
<feature type="transmembrane region" description="Helical" evidence="2">
    <location>
        <begin position="57"/>
        <end position="79"/>
    </location>
</feature>
<evidence type="ECO:0000256" key="1">
    <source>
        <dbReference type="SAM" id="Coils"/>
    </source>
</evidence>
<evidence type="ECO:0000313" key="3">
    <source>
        <dbReference type="EMBL" id="GAA4693987.1"/>
    </source>
</evidence>
<comment type="caution">
    <text evidence="3">The sequence shown here is derived from an EMBL/GenBank/DDBJ whole genome shotgun (WGS) entry which is preliminary data.</text>
</comment>
<organism evidence="3 4">
    <name type="scientific">Promicromonospora umidemergens</name>
    <dbReference type="NCBI Taxonomy" id="629679"/>
    <lineage>
        <taxon>Bacteria</taxon>
        <taxon>Bacillati</taxon>
        <taxon>Actinomycetota</taxon>
        <taxon>Actinomycetes</taxon>
        <taxon>Micrococcales</taxon>
        <taxon>Promicromonosporaceae</taxon>
        <taxon>Promicromonospora</taxon>
    </lineage>
</organism>
<evidence type="ECO:0000256" key="2">
    <source>
        <dbReference type="SAM" id="Phobius"/>
    </source>
</evidence>
<protein>
    <recommendedName>
        <fullName evidence="5">Pentapeptide repeat protein</fullName>
    </recommendedName>
</protein>
<accession>A0ABP8WQY9</accession>
<keyword evidence="2" id="KW-0812">Transmembrane</keyword>
<evidence type="ECO:0000313" key="4">
    <source>
        <dbReference type="Proteomes" id="UP001500843"/>
    </source>
</evidence>
<dbReference type="RefSeq" id="WP_253870428.1">
    <property type="nucleotide sequence ID" value="NZ_BAABHM010000006.1"/>
</dbReference>
<keyword evidence="1" id="KW-0175">Coiled coil</keyword>
<gene>
    <name evidence="3" type="ORF">GCM10023198_11990</name>
</gene>
<keyword evidence="2" id="KW-0472">Membrane</keyword>
<evidence type="ECO:0008006" key="5">
    <source>
        <dbReference type="Google" id="ProtNLM"/>
    </source>
</evidence>
<sequence>MPSRLDPPPSMRPRDPRARRLTRRTGSLVALLREERRHTDERQRKDLAAWRRELKSVIAVELVAGLTFSVLAAGALVLWQDQRENQRQAAAEALEDEREEHAEVLANVQYIRDVLAEDKPRDFRYLNLRGADLGGFDLGCEVRVVAKDDEDAILYPLDPVSRAECADFSGSDLTGANLSGTMLTGALMHDVTFAPRPSEDTYLAGAWITGRIDADLDGADLRGAVVRLEEEATTGHLALRNSTVEGGRLMDSGWWHKDRSFVSAYNVSATGAHVPPGTEFGCMNSDVVHAEVCDDVAWGWTLDQRYFGWQEQEKLYALLGCTVEPDGRYRDVECPDEKPVHIGFSDQP</sequence>
<proteinExistence type="predicted"/>
<keyword evidence="4" id="KW-1185">Reference proteome</keyword>
<dbReference type="Pfam" id="PF00805">
    <property type="entry name" value="Pentapeptide"/>
    <property type="match status" value="1"/>
</dbReference>
<name>A0ABP8WQY9_9MICO</name>